<evidence type="ECO:0000256" key="12">
    <source>
        <dbReference type="PIRSR" id="PIRSR006247-1"/>
    </source>
</evidence>
<evidence type="ECO:0000256" key="2">
    <source>
        <dbReference type="ARBA" id="ARBA00009137"/>
    </source>
</evidence>
<keyword evidence="10" id="KW-0406">Ion transport</keyword>
<dbReference type="PANTHER" id="PTHR32024:SF2">
    <property type="entry name" value="TRK SYSTEM POTASSIUM UPTAKE PROTEIN TRKG-RELATED"/>
    <property type="match status" value="1"/>
</dbReference>
<dbReference type="InterPro" id="IPR003445">
    <property type="entry name" value="Cat_transpt"/>
</dbReference>
<evidence type="ECO:0000256" key="11">
    <source>
        <dbReference type="ARBA" id="ARBA00023136"/>
    </source>
</evidence>
<evidence type="ECO:0000256" key="1">
    <source>
        <dbReference type="ARBA" id="ARBA00004429"/>
    </source>
</evidence>
<keyword evidence="7 13" id="KW-0812">Transmembrane</keyword>
<comment type="similarity">
    <text evidence="2">Belongs to the TrkH potassium transport family.</text>
</comment>
<feature type="transmembrane region" description="Helical" evidence="13">
    <location>
        <begin position="12"/>
        <end position="31"/>
    </location>
</feature>
<comment type="subcellular location">
    <subcellularLocation>
        <location evidence="1">Cell inner membrane</location>
        <topology evidence="1">Multi-pass membrane protein</topology>
    </subcellularLocation>
</comment>
<dbReference type="EMBL" id="JANJZL010000003">
    <property type="protein sequence ID" value="MCR2043569.1"/>
    <property type="molecule type" value="Genomic_DNA"/>
</dbReference>
<keyword evidence="3" id="KW-0813">Transport</keyword>
<feature type="binding site" evidence="12">
    <location>
        <position position="110"/>
    </location>
    <ligand>
        <name>K(+)</name>
        <dbReference type="ChEBI" id="CHEBI:29103"/>
    </ligand>
</feature>
<evidence type="ECO:0000256" key="9">
    <source>
        <dbReference type="ARBA" id="ARBA00022989"/>
    </source>
</evidence>
<dbReference type="AlphaFoldDB" id="A0A9X2MH40"/>
<keyword evidence="4" id="KW-1003">Cell membrane</keyword>
<dbReference type="PANTHER" id="PTHR32024">
    <property type="entry name" value="TRK SYSTEM POTASSIUM UPTAKE PROTEIN TRKG-RELATED"/>
    <property type="match status" value="1"/>
</dbReference>
<keyword evidence="9 13" id="KW-1133">Transmembrane helix</keyword>
<comment type="caution">
    <text evidence="14">The sequence shown here is derived from an EMBL/GenBank/DDBJ whole genome shotgun (WGS) entry which is preliminary data.</text>
</comment>
<feature type="binding site" evidence="12">
    <location>
        <position position="314"/>
    </location>
    <ligand>
        <name>K(+)</name>
        <dbReference type="ChEBI" id="CHEBI:29103"/>
    </ligand>
</feature>
<keyword evidence="6" id="KW-0633">Potassium transport</keyword>
<evidence type="ECO:0000256" key="7">
    <source>
        <dbReference type="ARBA" id="ARBA00022692"/>
    </source>
</evidence>
<evidence type="ECO:0000256" key="8">
    <source>
        <dbReference type="ARBA" id="ARBA00022958"/>
    </source>
</evidence>
<feature type="transmembrane region" description="Helical" evidence="13">
    <location>
        <begin position="180"/>
        <end position="205"/>
    </location>
</feature>
<keyword evidence="12" id="KW-0479">Metal-binding</keyword>
<protein>
    <submittedName>
        <fullName evidence="14">TrkH family potassium uptake protein</fullName>
    </submittedName>
</protein>
<reference evidence="14" key="1">
    <citation type="submission" date="2022-07" db="EMBL/GenBank/DDBJ databases">
        <title>Enhanced cultured diversity of the mouse gut microbiota enables custom-made synthetic communities.</title>
        <authorList>
            <person name="Afrizal A."/>
        </authorList>
    </citation>
    <scope>NUCLEOTIDE SEQUENCE</scope>
    <source>
        <strain evidence="14">DSM 29482</strain>
    </source>
</reference>
<keyword evidence="11 13" id="KW-0472">Membrane</keyword>
<proteinExistence type="inferred from homology"/>
<keyword evidence="5" id="KW-0997">Cell inner membrane</keyword>
<feature type="binding site" evidence="12">
    <location>
        <position position="218"/>
    </location>
    <ligand>
        <name>K(+)</name>
        <dbReference type="ChEBI" id="CHEBI:29103"/>
    </ligand>
</feature>
<dbReference type="GO" id="GO:0046872">
    <property type="term" value="F:metal ion binding"/>
    <property type="evidence" value="ECO:0007669"/>
    <property type="project" value="UniProtKB-KW"/>
</dbReference>
<evidence type="ECO:0000256" key="3">
    <source>
        <dbReference type="ARBA" id="ARBA00022448"/>
    </source>
</evidence>
<dbReference type="OrthoDB" id="9810952at2"/>
<feature type="binding site" evidence="12">
    <location>
        <position position="430"/>
    </location>
    <ligand>
        <name>K(+)</name>
        <dbReference type="ChEBI" id="CHEBI:29103"/>
    </ligand>
</feature>
<dbReference type="InterPro" id="IPR004772">
    <property type="entry name" value="TrkH"/>
</dbReference>
<name>A0A9X2MH40_9FIRM</name>
<dbReference type="Pfam" id="PF02386">
    <property type="entry name" value="TrkH"/>
    <property type="match status" value="1"/>
</dbReference>
<evidence type="ECO:0000256" key="6">
    <source>
        <dbReference type="ARBA" id="ARBA00022538"/>
    </source>
</evidence>
<evidence type="ECO:0000256" key="10">
    <source>
        <dbReference type="ARBA" id="ARBA00023065"/>
    </source>
</evidence>
<evidence type="ECO:0000313" key="15">
    <source>
        <dbReference type="Proteomes" id="UP001142078"/>
    </source>
</evidence>
<feature type="transmembrane region" description="Helical" evidence="13">
    <location>
        <begin position="37"/>
        <end position="56"/>
    </location>
</feature>
<dbReference type="GO" id="GO:0005886">
    <property type="term" value="C:plasma membrane"/>
    <property type="evidence" value="ECO:0007669"/>
    <property type="project" value="UniProtKB-SubCell"/>
</dbReference>
<feature type="transmembrane region" description="Helical" evidence="13">
    <location>
        <begin position="331"/>
        <end position="349"/>
    </location>
</feature>
<dbReference type="PIRSF" id="PIRSF006247">
    <property type="entry name" value="TrkH"/>
    <property type="match status" value="1"/>
</dbReference>
<accession>A0A9X2MH40</accession>
<feature type="transmembrane region" description="Helical" evidence="13">
    <location>
        <begin position="234"/>
        <end position="257"/>
    </location>
</feature>
<gene>
    <name evidence="14" type="ORF">NSA23_05490</name>
</gene>
<feature type="binding site" evidence="12">
    <location>
        <position position="109"/>
    </location>
    <ligand>
        <name>K(+)</name>
        <dbReference type="ChEBI" id="CHEBI:29103"/>
    </ligand>
</feature>
<evidence type="ECO:0000256" key="13">
    <source>
        <dbReference type="SAM" id="Phobius"/>
    </source>
</evidence>
<feature type="transmembrane region" description="Helical" evidence="13">
    <location>
        <begin position="131"/>
        <end position="159"/>
    </location>
</feature>
<dbReference type="Proteomes" id="UP001142078">
    <property type="component" value="Unassembled WGS sequence"/>
</dbReference>
<evidence type="ECO:0000313" key="14">
    <source>
        <dbReference type="EMBL" id="MCR2043569.1"/>
    </source>
</evidence>
<dbReference type="GO" id="GO:0015379">
    <property type="term" value="F:potassium:chloride symporter activity"/>
    <property type="evidence" value="ECO:0007669"/>
    <property type="project" value="InterPro"/>
</dbReference>
<feature type="transmembrane region" description="Helical" evidence="13">
    <location>
        <begin position="388"/>
        <end position="412"/>
    </location>
</feature>
<organism evidence="14 15">
    <name type="scientific">Anaerosalibacter massiliensis</name>
    <dbReference type="NCBI Taxonomy" id="1347392"/>
    <lineage>
        <taxon>Bacteria</taxon>
        <taxon>Bacillati</taxon>
        <taxon>Bacillota</taxon>
        <taxon>Tissierellia</taxon>
        <taxon>Tissierellales</taxon>
        <taxon>Sporanaerobacteraceae</taxon>
        <taxon>Anaerosalibacter</taxon>
    </lineage>
</organism>
<dbReference type="RefSeq" id="WP_042678810.1">
    <property type="nucleotide sequence ID" value="NZ_CABKTM010000008.1"/>
</dbReference>
<feature type="transmembrane region" description="Helical" evidence="13">
    <location>
        <begin position="269"/>
        <end position="288"/>
    </location>
</feature>
<evidence type="ECO:0000256" key="4">
    <source>
        <dbReference type="ARBA" id="ARBA00022475"/>
    </source>
</evidence>
<feature type="transmembrane region" description="Helical" evidence="13">
    <location>
        <begin position="453"/>
        <end position="474"/>
    </location>
</feature>
<keyword evidence="15" id="KW-1185">Reference proteome</keyword>
<keyword evidence="8 12" id="KW-0630">Potassium</keyword>
<feature type="binding site" evidence="12">
    <location>
        <position position="313"/>
    </location>
    <ligand>
        <name>K(+)</name>
        <dbReference type="ChEBI" id="CHEBI:29103"/>
    </ligand>
</feature>
<feature type="transmembrane region" description="Helical" evidence="13">
    <location>
        <begin position="68"/>
        <end position="89"/>
    </location>
</feature>
<evidence type="ECO:0000256" key="5">
    <source>
        <dbReference type="ARBA" id="ARBA00022519"/>
    </source>
</evidence>
<sequence length="483" mass="52677">MSYGVVIKVLGNLLTVEALLMIPSLLVSLYYNQYDKTAFLSSIFITGIVGFVMSRKKGSRKTIKAKEGLAIVAFGWILVSFFGSLPFVLSGSIPSWVDSFFETVSGFTTTGSTIVDNVELLPMGILFWRSFTHWIGGMGILVFTIAILPTLGVGGFQIFKVESPGPMPDRIVPRVTDTAKILYITYFIMTLLEIILLLFGGMSLYDAAVHTFGTVGTGGFSTKVASVGHYDSSYIHIIIGIFMILSGVNFSLYYLLFQGKWKEVFKNEELRLYLGIILISVVLIGLNINSTMYKNIGLAFRDAFFQVGSIITTTGYATTNFDKWPTFSKSILFLLMFVGGCAGSTGGGLKNIRILVLFKLIRREISKILHPRAVIPIKTNGNAVSNETVAGITSFFALYIFIFVLGTVLISLEGMDLVSSSSAVASALGNIGPGFGLVGPSETFSSISSMGKLLLSLLMLLGRLELFTIIALVLPKTWRNEIF</sequence>